<reference evidence="1" key="1">
    <citation type="submission" date="2019-11" db="EMBL/GenBank/DDBJ databases">
        <authorList>
            <person name="Liu Y."/>
            <person name="Hou J."/>
            <person name="Li T.-Q."/>
            <person name="Guan C.-H."/>
            <person name="Wu X."/>
            <person name="Wu H.-Z."/>
            <person name="Ling F."/>
            <person name="Zhang R."/>
            <person name="Shi X.-G."/>
            <person name="Ren J.-P."/>
            <person name="Chen E.-F."/>
            <person name="Sun J.-M."/>
        </authorList>
    </citation>
    <scope>NUCLEOTIDE SEQUENCE</scope>
    <source>
        <strain evidence="1">Adult_tree_wgs_1</strain>
        <tissue evidence="1">Leaves</tissue>
    </source>
</reference>
<dbReference type="AlphaFoldDB" id="A0A834GH81"/>
<proteinExistence type="predicted"/>
<evidence type="ECO:0000313" key="1">
    <source>
        <dbReference type="EMBL" id="KAF7132027.1"/>
    </source>
</evidence>
<keyword evidence="2" id="KW-1185">Reference proteome</keyword>
<dbReference type="EMBL" id="WJXA01000009">
    <property type="protein sequence ID" value="KAF7132027.1"/>
    <property type="molecule type" value="Genomic_DNA"/>
</dbReference>
<dbReference type="OrthoDB" id="1700581at2759"/>
<dbReference type="Proteomes" id="UP000626092">
    <property type="component" value="Unassembled WGS sequence"/>
</dbReference>
<organism evidence="1 2">
    <name type="scientific">Rhododendron simsii</name>
    <name type="common">Sims's rhododendron</name>
    <dbReference type="NCBI Taxonomy" id="118357"/>
    <lineage>
        <taxon>Eukaryota</taxon>
        <taxon>Viridiplantae</taxon>
        <taxon>Streptophyta</taxon>
        <taxon>Embryophyta</taxon>
        <taxon>Tracheophyta</taxon>
        <taxon>Spermatophyta</taxon>
        <taxon>Magnoliopsida</taxon>
        <taxon>eudicotyledons</taxon>
        <taxon>Gunneridae</taxon>
        <taxon>Pentapetalae</taxon>
        <taxon>asterids</taxon>
        <taxon>Ericales</taxon>
        <taxon>Ericaceae</taxon>
        <taxon>Ericoideae</taxon>
        <taxon>Rhodoreae</taxon>
        <taxon>Rhododendron</taxon>
    </lineage>
</organism>
<evidence type="ECO:0000313" key="2">
    <source>
        <dbReference type="Proteomes" id="UP000626092"/>
    </source>
</evidence>
<protein>
    <submittedName>
        <fullName evidence="1">Uncharacterized protein</fullName>
    </submittedName>
</protein>
<comment type="caution">
    <text evidence="1">The sequence shown here is derived from an EMBL/GenBank/DDBJ whole genome shotgun (WGS) entry which is preliminary data.</text>
</comment>
<accession>A0A834GH81</accession>
<name>A0A834GH81_RHOSS</name>
<gene>
    <name evidence="1" type="ORF">RHSIM_Rhsim09G0092300</name>
</gene>
<sequence length="146" mass="16227">MFISTTTITHLKLVLVCESILARRIRMVKPLGKSMFVTNSMEGSRGHEVSVDKREPLKVRAKGCDKRLKGGKEKAVKKSRKCHGCGLLGQSHDKRNCPKLMNMSSQDASYYWLLMIAGSVLCYRHDQVVSDSCTTNLSGYGNGAIF</sequence>